<protein>
    <submittedName>
        <fullName evidence="2">Uncharacterized protein</fullName>
    </submittedName>
</protein>
<accession>A0A507EEW9</accession>
<organism evidence="2 3">
    <name type="scientific">Powellomyces hirtus</name>
    <dbReference type="NCBI Taxonomy" id="109895"/>
    <lineage>
        <taxon>Eukaryota</taxon>
        <taxon>Fungi</taxon>
        <taxon>Fungi incertae sedis</taxon>
        <taxon>Chytridiomycota</taxon>
        <taxon>Chytridiomycota incertae sedis</taxon>
        <taxon>Chytridiomycetes</taxon>
        <taxon>Spizellomycetales</taxon>
        <taxon>Powellomycetaceae</taxon>
        <taxon>Powellomyces</taxon>
    </lineage>
</organism>
<proteinExistence type="predicted"/>
<reference evidence="2 3" key="1">
    <citation type="journal article" date="2019" name="Sci. Rep.">
        <title>Comparative genomics of chytrid fungi reveal insights into the obligate biotrophic and pathogenic lifestyle of Synchytrium endobioticum.</title>
        <authorList>
            <person name="van de Vossenberg B.T.L.H."/>
            <person name="Warris S."/>
            <person name="Nguyen H.D.T."/>
            <person name="van Gent-Pelzer M.P.E."/>
            <person name="Joly D.L."/>
            <person name="van de Geest H.C."/>
            <person name="Bonants P.J.M."/>
            <person name="Smith D.S."/>
            <person name="Levesque C.A."/>
            <person name="van der Lee T.A.J."/>
        </authorList>
    </citation>
    <scope>NUCLEOTIDE SEQUENCE [LARGE SCALE GENOMIC DNA]</scope>
    <source>
        <strain evidence="2 3">CBS 809.83</strain>
    </source>
</reference>
<dbReference type="STRING" id="109895.A0A507EEW9"/>
<evidence type="ECO:0000313" key="2">
    <source>
        <dbReference type="EMBL" id="TPX61947.1"/>
    </source>
</evidence>
<evidence type="ECO:0000256" key="1">
    <source>
        <dbReference type="SAM" id="MobiDB-lite"/>
    </source>
</evidence>
<name>A0A507EEW9_9FUNG</name>
<comment type="caution">
    <text evidence="2">The sequence shown here is derived from an EMBL/GenBank/DDBJ whole genome shotgun (WGS) entry which is preliminary data.</text>
</comment>
<keyword evidence="3" id="KW-1185">Reference proteome</keyword>
<sequence length="271" mass="29531">MSKVFPPSFSAAYASYSRALSMLCDSKGAEKGPGLKMLDEWMFGDFAQSARKNGKMTSDELARVMEWKLSRGKFRPTLMALVKGNSSSAVESISKSAFEKVGKNDVVEAVKTLSELKGVGPATASAILSAHSPSVPFMSDESLSVFFPANKLPYTLPAFKTLLDMLQKKANELNKEDTTGDWTAGKCERAIWAWSTIERLERAPKAKDVVETNPSKQTEPVPKGDSSEKKESSGAKNNKRKPAAKVEGELEIAAIETTARRSKRIKAQVAM</sequence>
<dbReference type="EMBL" id="QEAQ01000005">
    <property type="protein sequence ID" value="TPX61947.1"/>
    <property type="molecule type" value="Genomic_DNA"/>
</dbReference>
<gene>
    <name evidence="2" type="ORF">PhCBS80983_g00833</name>
</gene>
<dbReference type="AlphaFoldDB" id="A0A507EEW9"/>
<feature type="region of interest" description="Disordered" evidence="1">
    <location>
        <begin position="204"/>
        <end position="271"/>
    </location>
</feature>
<dbReference type="PANTHER" id="PTHR21521">
    <property type="entry name" value="AMUN, ISOFORM A"/>
    <property type="match status" value="1"/>
</dbReference>
<dbReference type="Proteomes" id="UP000318582">
    <property type="component" value="Unassembled WGS sequence"/>
</dbReference>
<evidence type="ECO:0000313" key="3">
    <source>
        <dbReference type="Proteomes" id="UP000318582"/>
    </source>
</evidence>
<dbReference type="PANTHER" id="PTHR21521:SF0">
    <property type="entry name" value="AMUN, ISOFORM A"/>
    <property type="match status" value="1"/>
</dbReference>
<feature type="compositionally biased region" description="Basic residues" evidence="1">
    <location>
        <begin position="260"/>
        <end position="271"/>
    </location>
</feature>